<name>A0ABS4IC33_9BACI</name>
<protein>
    <submittedName>
        <fullName evidence="1">Uncharacterized protein</fullName>
    </submittedName>
</protein>
<evidence type="ECO:0000313" key="1">
    <source>
        <dbReference type="EMBL" id="MBP1968506.1"/>
    </source>
</evidence>
<accession>A0ABS4IC33</accession>
<dbReference type="EMBL" id="JAGGKX010000002">
    <property type="protein sequence ID" value="MBP1968506.1"/>
    <property type="molecule type" value="Genomic_DNA"/>
</dbReference>
<proteinExistence type="predicted"/>
<organism evidence="1 2">
    <name type="scientific">Virgibacillus natechei</name>
    <dbReference type="NCBI Taxonomy" id="1216297"/>
    <lineage>
        <taxon>Bacteria</taxon>
        <taxon>Bacillati</taxon>
        <taxon>Bacillota</taxon>
        <taxon>Bacilli</taxon>
        <taxon>Bacillales</taxon>
        <taxon>Bacillaceae</taxon>
        <taxon>Virgibacillus</taxon>
    </lineage>
</organism>
<evidence type="ECO:0000313" key="2">
    <source>
        <dbReference type="Proteomes" id="UP001519345"/>
    </source>
</evidence>
<reference evidence="1 2" key="1">
    <citation type="submission" date="2021-03" db="EMBL/GenBank/DDBJ databases">
        <title>Genomic Encyclopedia of Type Strains, Phase IV (KMG-IV): sequencing the most valuable type-strain genomes for metagenomic binning, comparative biology and taxonomic classification.</title>
        <authorList>
            <person name="Goeker M."/>
        </authorList>
    </citation>
    <scope>NUCLEOTIDE SEQUENCE [LARGE SCALE GENOMIC DNA]</scope>
    <source>
        <strain evidence="1 2">DSM 25609</strain>
    </source>
</reference>
<dbReference type="Proteomes" id="UP001519345">
    <property type="component" value="Unassembled WGS sequence"/>
</dbReference>
<sequence>MRKSTINDILIIDKAYNIIARVSEDGTGSHHPLFGDAGVPPRLNLVY</sequence>
<comment type="caution">
    <text evidence="1">The sequence shown here is derived from an EMBL/GenBank/DDBJ whole genome shotgun (WGS) entry which is preliminary data.</text>
</comment>
<gene>
    <name evidence="1" type="ORF">J2Z83_000598</name>
</gene>
<keyword evidence="2" id="KW-1185">Reference proteome</keyword>